<dbReference type="SUPFAM" id="SSF56601">
    <property type="entry name" value="beta-lactamase/transpeptidase-like"/>
    <property type="match status" value="1"/>
</dbReference>
<evidence type="ECO:0000313" key="4">
    <source>
        <dbReference type="EMBL" id="MFF3667886.1"/>
    </source>
</evidence>
<evidence type="ECO:0000313" key="5">
    <source>
        <dbReference type="Proteomes" id="UP001602013"/>
    </source>
</evidence>
<protein>
    <submittedName>
        <fullName evidence="4">Penicillin-binding transpeptidase domain-containing protein</fullName>
    </submittedName>
</protein>
<gene>
    <name evidence="4" type="ORF">ACFYXI_20030</name>
</gene>
<organism evidence="4 5">
    <name type="scientific">Microtetraspora malaysiensis</name>
    <dbReference type="NCBI Taxonomy" id="161358"/>
    <lineage>
        <taxon>Bacteria</taxon>
        <taxon>Bacillati</taxon>
        <taxon>Actinomycetota</taxon>
        <taxon>Actinomycetes</taxon>
        <taxon>Streptosporangiales</taxon>
        <taxon>Streptosporangiaceae</taxon>
        <taxon>Microtetraspora</taxon>
    </lineage>
</organism>
<dbReference type="InterPro" id="IPR012338">
    <property type="entry name" value="Beta-lactam/transpept-like"/>
</dbReference>
<dbReference type="InterPro" id="IPR001460">
    <property type="entry name" value="PCN-bd_Tpept"/>
</dbReference>
<reference evidence="4 5" key="1">
    <citation type="submission" date="2024-10" db="EMBL/GenBank/DDBJ databases">
        <title>The Natural Products Discovery Center: Release of the First 8490 Sequenced Strains for Exploring Actinobacteria Biosynthetic Diversity.</title>
        <authorList>
            <person name="Kalkreuter E."/>
            <person name="Kautsar S.A."/>
            <person name="Yang D."/>
            <person name="Bader C.D."/>
            <person name="Teijaro C.N."/>
            <person name="Fluegel L."/>
            <person name="Davis C.M."/>
            <person name="Simpson J.R."/>
            <person name="Lauterbach L."/>
            <person name="Steele A.D."/>
            <person name="Gui C."/>
            <person name="Meng S."/>
            <person name="Li G."/>
            <person name="Viehrig K."/>
            <person name="Ye F."/>
            <person name="Su P."/>
            <person name="Kiefer A.F."/>
            <person name="Nichols A."/>
            <person name="Cepeda A.J."/>
            <person name="Yan W."/>
            <person name="Fan B."/>
            <person name="Jiang Y."/>
            <person name="Adhikari A."/>
            <person name="Zheng C.-J."/>
            <person name="Schuster L."/>
            <person name="Cowan T.M."/>
            <person name="Smanski M.J."/>
            <person name="Chevrette M.G."/>
            <person name="De Carvalho L.P.S."/>
            <person name="Shen B."/>
        </authorList>
    </citation>
    <scope>NUCLEOTIDE SEQUENCE [LARGE SCALE GENOMIC DNA]</scope>
    <source>
        <strain evidence="4 5">NPDC002173</strain>
    </source>
</reference>
<dbReference type="Gene3D" id="3.10.450.100">
    <property type="entry name" value="NTF2-like, domain 1"/>
    <property type="match status" value="1"/>
</dbReference>
<sequence>MRRRALLALVGVVVAIIVTSVTGLVLQGKDEAGAGPQTQLLIDGPTPPAPVPDDGPAEGQVEGTPEETARTYLSDWATGDYESMRELVDEPPADFAAQHRQLDDALSAQVVRLKPGKVTKTGEQTAEMRFTGARKLAGYDGAWDFASTLRLAVRDLSWKVLWTPAVMHPDLAEGGELVRIDEPVPATRFVTKEGRAFPHESYAEPYLAELGTRIPQPPSGTEVGWTIELRNPAQRPRVLLEKKAAASEGTKTTVEAFTQAAAARALDPVQQAAIVAVRASTGEVAAVADRLGGREAFTGKYAPGSTFKTVTAAALLDGGLSADSQVPCPATYTIPNGRTINNYQEKDHGSVTLQQAYALSCNTTFARLAVQLVSADRLMEQAAALGFGTSLATGVGGTCGSLNRPENPDALAEASFGQGTVEASTLCMASVAAAVQSGAWHPPRLLPADVAERIEGHAPPASVPLNDTVVAGLRSLMSAVTTEGTAAGSELPEGVSGKTGTAEDWQGGPDHAWFIGYKGDLAFAVFVKHGGTGRNAAVPIAARFLRAL</sequence>
<dbReference type="PANTHER" id="PTHR30627">
    <property type="entry name" value="PEPTIDOGLYCAN D,D-TRANSPEPTIDASE"/>
    <property type="match status" value="1"/>
</dbReference>
<keyword evidence="5" id="KW-1185">Reference proteome</keyword>
<evidence type="ECO:0000259" key="3">
    <source>
        <dbReference type="Pfam" id="PF05223"/>
    </source>
</evidence>
<accession>A0ABW6SSC2</accession>
<dbReference type="Proteomes" id="UP001602013">
    <property type="component" value="Unassembled WGS sequence"/>
</dbReference>
<dbReference type="RefSeq" id="WP_387413129.1">
    <property type="nucleotide sequence ID" value="NZ_JBIASD010000012.1"/>
</dbReference>
<dbReference type="Pfam" id="PF05223">
    <property type="entry name" value="MecA_N"/>
    <property type="match status" value="1"/>
</dbReference>
<feature type="region of interest" description="Disordered" evidence="1">
    <location>
        <begin position="35"/>
        <end position="66"/>
    </location>
</feature>
<dbReference type="PANTHER" id="PTHR30627:SF24">
    <property type="entry name" value="PENICILLIN-BINDING PROTEIN 4B"/>
    <property type="match status" value="1"/>
</dbReference>
<comment type="caution">
    <text evidence="4">The sequence shown here is derived from an EMBL/GenBank/DDBJ whole genome shotgun (WGS) entry which is preliminary data.</text>
</comment>
<proteinExistence type="predicted"/>
<dbReference type="EMBL" id="JBIASD010000012">
    <property type="protein sequence ID" value="MFF3667886.1"/>
    <property type="molecule type" value="Genomic_DNA"/>
</dbReference>
<name>A0ABW6SSC2_9ACTN</name>
<dbReference type="InterPro" id="IPR032710">
    <property type="entry name" value="NTF2-like_dom_sf"/>
</dbReference>
<dbReference type="Gene3D" id="3.40.710.10">
    <property type="entry name" value="DD-peptidase/beta-lactamase superfamily"/>
    <property type="match status" value="1"/>
</dbReference>
<evidence type="ECO:0000259" key="2">
    <source>
        <dbReference type="Pfam" id="PF00905"/>
    </source>
</evidence>
<feature type="domain" description="Penicillin-binding protein transpeptidase" evidence="2">
    <location>
        <begin position="273"/>
        <end position="544"/>
    </location>
</feature>
<dbReference type="InterPro" id="IPR007887">
    <property type="entry name" value="MecA_N"/>
</dbReference>
<evidence type="ECO:0000256" key="1">
    <source>
        <dbReference type="SAM" id="MobiDB-lite"/>
    </source>
</evidence>
<dbReference type="Pfam" id="PF00905">
    <property type="entry name" value="Transpeptidase"/>
    <property type="match status" value="1"/>
</dbReference>
<feature type="domain" description="NTF2-like N-terminal transpeptidase" evidence="3">
    <location>
        <begin position="64"/>
        <end position="174"/>
    </location>
</feature>
<dbReference type="InterPro" id="IPR050515">
    <property type="entry name" value="Beta-lactam/transpept"/>
</dbReference>
<dbReference type="SUPFAM" id="SSF54427">
    <property type="entry name" value="NTF2-like"/>
    <property type="match status" value="1"/>
</dbReference>